<dbReference type="Proteomes" id="UP000004277">
    <property type="component" value="Unassembled WGS sequence"/>
</dbReference>
<accession>A0ACD3SSK3</accession>
<comment type="caution">
    <text evidence="1">The sequence shown here is derived from an EMBL/GenBank/DDBJ whole genome shotgun (WGS) entry which is preliminary data.</text>
</comment>
<reference evidence="1" key="1">
    <citation type="submission" date="2019-05" db="EMBL/GenBank/DDBJ databases">
        <title>Revised genome assembly of Burkholderiaceae (previously Ralstonia) sp. PBA.</title>
        <authorList>
            <person name="Gan H.M."/>
        </authorList>
    </citation>
    <scope>NUCLEOTIDE SEQUENCE</scope>
    <source>
        <strain evidence="1">PBA</strain>
    </source>
</reference>
<evidence type="ECO:0000313" key="1">
    <source>
        <dbReference type="EMBL" id="TMS59073.1"/>
    </source>
</evidence>
<sequence length="169" mass="18575">MELHLRSHHLWEARLPDWPAAVVAGFVAGALVMVLELLWVTLVMGISPWIGPRMIAAMLLGPGVLEPATFNVWVIAVSLFVHFLLGSVLGVLFALVAAPLRLDSNVALVLVAGLLFGVVVYLVNIVGMSRVFTWFAPTQGWATFTAHLVFGMFTSWMYWLLERRGTGMS</sequence>
<gene>
    <name evidence="1" type="ORF">MW7_004170</name>
</gene>
<keyword evidence="2" id="KW-1185">Reference proteome</keyword>
<dbReference type="EMBL" id="AKCV02000013">
    <property type="protein sequence ID" value="TMS59073.1"/>
    <property type="molecule type" value="Genomic_DNA"/>
</dbReference>
<protein>
    <submittedName>
        <fullName evidence="1">Uncharacterized protein</fullName>
    </submittedName>
</protein>
<proteinExistence type="predicted"/>
<name>A0ACD3SSK3_9BURK</name>
<evidence type="ECO:0000313" key="2">
    <source>
        <dbReference type="Proteomes" id="UP000004277"/>
    </source>
</evidence>
<organism evidence="1 2">
    <name type="scientific">Imbroritus primus</name>
    <dbReference type="NCBI Taxonomy" id="3058603"/>
    <lineage>
        <taxon>Bacteria</taxon>
        <taxon>Pseudomonadati</taxon>
        <taxon>Pseudomonadota</taxon>
        <taxon>Betaproteobacteria</taxon>
        <taxon>Burkholderiales</taxon>
        <taxon>Burkholderiaceae</taxon>
        <taxon>Imbroritus</taxon>
    </lineage>
</organism>